<dbReference type="EMBL" id="QXFT01000496">
    <property type="protein sequence ID" value="KAE9342319.1"/>
    <property type="molecule type" value="Genomic_DNA"/>
</dbReference>
<name>A0A6A4FGH5_9STRA</name>
<dbReference type="InterPro" id="IPR013083">
    <property type="entry name" value="Znf_RING/FYVE/PHD"/>
</dbReference>
<sequence>MCCDSPFAWNSTSSSEAQQNRDQHNCRRCGVLVCEGCSEKFKSIPEFGINVPVRVCDRCYYEL</sequence>
<protein>
    <recommendedName>
        <fullName evidence="6">FYVE-type domain-containing protein</fullName>
    </recommendedName>
</protein>
<gene>
    <name evidence="7" type="ORF">PR003_g9534</name>
</gene>
<feature type="region of interest" description="Disordered" evidence="5">
    <location>
        <begin position="1"/>
        <end position="23"/>
    </location>
</feature>
<evidence type="ECO:0000256" key="1">
    <source>
        <dbReference type="ARBA" id="ARBA00022723"/>
    </source>
</evidence>
<evidence type="ECO:0000313" key="7">
    <source>
        <dbReference type="EMBL" id="KAE9342319.1"/>
    </source>
</evidence>
<dbReference type="Gene3D" id="3.30.40.10">
    <property type="entry name" value="Zinc/RING finger domain, C3HC4 (zinc finger)"/>
    <property type="match status" value="1"/>
</dbReference>
<dbReference type="GO" id="GO:0005769">
    <property type="term" value="C:early endosome"/>
    <property type="evidence" value="ECO:0007669"/>
    <property type="project" value="TreeGrafter"/>
</dbReference>
<accession>A0A6A4FGH5</accession>
<proteinExistence type="predicted"/>
<evidence type="ECO:0000313" key="8">
    <source>
        <dbReference type="Proteomes" id="UP000434957"/>
    </source>
</evidence>
<evidence type="ECO:0000256" key="5">
    <source>
        <dbReference type="SAM" id="MobiDB-lite"/>
    </source>
</evidence>
<keyword evidence="3" id="KW-0862">Zinc</keyword>
<dbReference type="SUPFAM" id="SSF57903">
    <property type="entry name" value="FYVE/PHD zinc finger"/>
    <property type="match status" value="1"/>
</dbReference>
<organism evidence="7 8">
    <name type="scientific">Phytophthora rubi</name>
    <dbReference type="NCBI Taxonomy" id="129364"/>
    <lineage>
        <taxon>Eukaryota</taxon>
        <taxon>Sar</taxon>
        <taxon>Stramenopiles</taxon>
        <taxon>Oomycota</taxon>
        <taxon>Peronosporomycetes</taxon>
        <taxon>Peronosporales</taxon>
        <taxon>Peronosporaceae</taxon>
        <taxon>Phytophthora</taxon>
    </lineage>
</organism>
<evidence type="ECO:0000256" key="4">
    <source>
        <dbReference type="PROSITE-ProRule" id="PRU00091"/>
    </source>
</evidence>
<dbReference type="SMART" id="SM00064">
    <property type="entry name" value="FYVE"/>
    <property type="match status" value="1"/>
</dbReference>
<dbReference type="PROSITE" id="PS50178">
    <property type="entry name" value="ZF_FYVE"/>
    <property type="match status" value="1"/>
</dbReference>
<dbReference type="FunFam" id="3.30.40.10:FF:000105">
    <property type="entry name" value="WD repeat and FYVE domain-containing protein 2"/>
    <property type="match status" value="1"/>
</dbReference>
<evidence type="ECO:0000256" key="3">
    <source>
        <dbReference type="ARBA" id="ARBA00022833"/>
    </source>
</evidence>
<keyword evidence="2 4" id="KW-0863">Zinc-finger</keyword>
<dbReference type="PANTHER" id="PTHR46189">
    <property type="entry name" value="LD41958P"/>
    <property type="match status" value="1"/>
</dbReference>
<feature type="domain" description="FYVE-type" evidence="6">
    <location>
        <begin position="1"/>
        <end position="63"/>
    </location>
</feature>
<dbReference type="Pfam" id="PF01363">
    <property type="entry name" value="FYVE"/>
    <property type="match status" value="1"/>
</dbReference>
<dbReference type="InterPro" id="IPR011011">
    <property type="entry name" value="Znf_FYVE_PHD"/>
</dbReference>
<keyword evidence="1" id="KW-0479">Metal-binding</keyword>
<dbReference type="PANTHER" id="PTHR46189:SF1">
    <property type="entry name" value="LD41958P"/>
    <property type="match status" value="1"/>
</dbReference>
<dbReference type="Proteomes" id="UP000434957">
    <property type="component" value="Unassembled WGS sequence"/>
</dbReference>
<dbReference type="InterPro" id="IPR000306">
    <property type="entry name" value="Znf_FYVE"/>
</dbReference>
<dbReference type="AlphaFoldDB" id="A0A6A4FGH5"/>
<comment type="caution">
    <text evidence="7">The sequence shown here is derived from an EMBL/GenBank/DDBJ whole genome shotgun (WGS) entry which is preliminary data.</text>
</comment>
<evidence type="ECO:0000259" key="6">
    <source>
        <dbReference type="PROSITE" id="PS50178"/>
    </source>
</evidence>
<dbReference type="InterPro" id="IPR017455">
    <property type="entry name" value="Znf_FYVE-rel"/>
</dbReference>
<reference evidence="7 8" key="1">
    <citation type="submission" date="2018-08" db="EMBL/GenBank/DDBJ databases">
        <title>Genomic investigation of the strawberry pathogen Phytophthora fragariae indicates pathogenicity is determined by transcriptional variation in three key races.</title>
        <authorList>
            <person name="Adams T.M."/>
            <person name="Armitage A.D."/>
            <person name="Sobczyk M.K."/>
            <person name="Bates H.J."/>
            <person name="Dunwell J.M."/>
            <person name="Nellist C.F."/>
            <person name="Harrison R.J."/>
        </authorList>
    </citation>
    <scope>NUCLEOTIDE SEQUENCE [LARGE SCALE GENOMIC DNA]</scope>
    <source>
        <strain evidence="7 8">SCRP333</strain>
    </source>
</reference>
<keyword evidence="8" id="KW-1185">Reference proteome</keyword>
<dbReference type="InterPro" id="IPR042234">
    <property type="entry name" value="WDFY1/WDFY2"/>
</dbReference>
<feature type="compositionally biased region" description="Polar residues" evidence="5">
    <location>
        <begin position="8"/>
        <end position="18"/>
    </location>
</feature>
<evidence type="ECO:0000256" key="2">
    <source>
        <dbReference type="ARBA" id="ARBA00022771"/>
    </source>
</evidence>
<dbReference type="GO" id="GO:0008270">
    <property type="term" value="F:zinc ion binding"/>
    <property type="evidence" value="ECO:0007669"/>
    <property type="project" value="UniProtKB-KW"/>
</dbReference>